<evidence type="ECO:0000313" key="13">
    <source>
        <dbReference type="Proteomes" id="UP000323930"/>
    </source>
</evidence>
<dbReference type="RefSeq" id="WP_148539564.1">
    <property type="nucleotide sequence ID" value="NZ_VSDQ01000006.1"/>
</dbReference>
<feature type="binding site" evidence="11">
    <location>
        <position position="74"/>
    </location>
    <ligand>
        <name>Na(+)</name>
        <dbReference type="ChEBI" id="CHEBI:29101"/>
        <note>structural</note>
    </ligand>
</feature>
<evidence type="ECO:0000256" key="1">
    <source>
        <dbReference type="ARBA" id="ARBA00004651"/>
    </source>
</evidence>
<keyword evidence="11" id="KW-0479">Metal-binding</keyword>
<reference evidence="12 13" key="1">
    <citation type="submission" date="2019-08" db="EMBL/GenBank/DDBJ databases">
        <title>Seonamhaeicola sediminis sp. nov., isolated from marine sediment.</title>
        <authorList>
            <person name="Cao W.R."/>
        </authorList>
    </citation>
    <scope>NUCLEOTIDE SEQUENCE [LARGE SCALE GENOMIC DNA]</scope>
    <source>
        <strain evidence="12 13">B011</strain>
    </source>
</reference>
<dbReference type="EMBL" id="VSDQ01000006">
    <property type="protein sequence ID" value="TYA97873.1"/>
    <property type="molecule type" value="Genomic_DNA"/>
</dbReference>
<keyword evidence="7 11" id="KW-0472">Membrane</keyword>
<evidence type="ECO:0000256" key="11">
    <source>
        <dbReference type="HAMAP-Rule" id="MF_00454"/>
    </source>
</evidence>
<feature type="binding site" evidence="11">
    <location>
        <position position="77"/>
    </location>
    <ligand>
        <name>Na(+)</name>
        <dbReference type="ChEBI" id="CHEBI:29101"/>
        <note>structural</note>
    </ligand>
</feature>
<comment type="caution">
    <text evidence="12">The sequence shown here is derived from an EMBL/GenBank/DDBJ whole genome shotgun (WGS) entry which is preliminary data.</text>
</comment>
<feature type="transmembrane region" description="Helical" evidence="11">
    <location>
        <begin position="98"/>
        <end position="119"/>
    </location>
</feature>
<feature type="transmembrane region" description="Helical" evidence="11">
    <location>
        <begin position="34"/>
        <end position="56"/>
    </location>
</feature>
<evidence type="ECO:0000256" key="6">
    <source>
        <dbReference type="ARBA" id="ARBA00023065"/>
    </source>
</evidence>
<name>A0A5D0JMY0_9FLAO</name>
<sequence length="124" mass="13895">MKQLLLVFVGGGFGSVLRYLIGKQFNTDSFNFAWGTFCVNLIGSFVIGFIFGYILIKNKISNEVFVFLVGGFCGGFTTFSTFANESLSYLRSGQTRLFLLYVLSSIILGLFCVWFGYFVSTKFI</sequence>
<dbReference type="GO" id="GO:0140114">
    <property type="term" value="P:cellular detoxification of fluoride"/>
    <property type="evidence" value="ECO:0007669"/>
    <property type="project" value="UniProtKB-UniRule"/>
</dbReference>
<evidence type="ECO:0000256" key="10">
    <source>
        <dbReference type="ARBA" id="ARBA00035585"/>
    </source>
</evidence>
<evidence type="ECO:0000256" key="2">
    <source>
        <dbReference type="ARBA" id="ARBA00022475"/>
    </source>
</evidence>
<gene>
    <name evidence="11 12" type="primary">crcB</name>
    <name evidence="11" type="synonym">fluC</name>
    <name evidence="12" type="ORF">FUA24_00065</name>
</gene>
<dbReference type="InterPro" id="IPR003691">
    <property type="entry name" value="FluC"/>
</dbReference>
<dbReference type="NCBIfam" id="TIGR00494">
    <property type="entry name" value="crcB"/>
    <property type="match status" value="1"/>
</dbReference>
<evidence type="ECO:0000256" key="9">
    <source>
        <dbReference type="ARBA" id="ARBA00035120"/>
    </source>
</evidence>
<comment type="catalytic activity">
    <reaction evidence="10">
        <text>fluoride(in) = fluoride(out)</text>
        <dbReference type="Rhea" id="RHEA:76159"/>
        <dbReference type="ChEBI" id="CHEBI:17051"/>
    </reaction>
    <physiologicalReaction direction="left-to-right" evidence="10">
        <dbReference type="Rhea" id="RHEA:76160"/>
    </physiologicalReaction>
</comment>
<comment type="function">
    <text evidence="11">Fluoride-specific ion channel. Important for reducing fluoride concentration in the cell, thus reducing its toxicity.</text>
</comment>
<keyword evidence="4 11" id="KW-0812">Transmembrane</keyword>
<keyword evidence="13" id="KW-1185">Reference proteome</keyword>
<comment type="activity regulation">
    <text evidence="11">Na(+) is not transported, but it plays an essential structural role and its presence is essential for fluoride channel function.</text>
</comment>
<evidence type="ECO:0000256" key="7">
    <source>
        <dbReference type="ARBA" id="ARBA00023136"/>
    </source>
</evidence>
<dbReference type="GO" id="GO:0005886">
    <property type="term" value="C:plasma membrane"/>
    <property type="evidence" value="ECO:0007669"/>
    <property type="project" value="UniProtKB-SubCell"/>
</dbReference>
<dbReference type="OrthoDB" id="9815830at2"/>
<organism evidence="12 13">
    <name type="scientific">Seonamhaeicola marinus</name>
    <dbReference type="NCBI Taxonomy" id="1912246"/>
    <lineage>
        <taxon>Bacteria</taxon>
        <taxon>Pseudomonadati</taxon>
        <taxon>Bacteroidota</taxon>
        <taxon>Flavobacteriia</taxon>
        <taxon>Flavobacteriales</taxon>
        <taxon>Flavobacteriaceae</taxon>
    </lineage>
</organism>
<accession>A0A5D0JMY0</accession>
<evidence type="ECO:0000313" key="12">
    <source>
        <dbReference type="EMBL" id="TYA97873.1"/>
    </source>
</evidence>
<keyword evidence="11" id="KW-0813">Transport</keyword>
<comment type="subcellular location">
    <subcellularLocation>
        <location evidence="1 11">Cell membrane</location>
        <topology evidence="1 11">Multi-pass membrane protein</topology>
    </subcellularLocation>
</comment>
<comment type="similarity">
    <text evidence="9 11">Belongs to the fluoride channel Fluc/FEX (TC 1.A.43) family.</text>
</comment>
<keyword evidence="2 11" id="KW-1003">Cell membrane</keyword>
<evidence type="ECO:0000256" key="3">
    <source>
        <dbReference type="ARBA" id="ARBA00022519"/>
    </source>
</evidence>
<dbReference type="PANTHER" id="PTHR28259">
    <property type="entry name" value="FLUORIDE EXPORT PROTEIN 1-RELATED"/>
    <property type="match status" value="1"/>
</dbReference>
<dbReference type="Pfam" id="PF02537">
    <property type="entry name" value="CRCB"/>
    <property type="match status" value="1"/>
</dbReference>
<protein>
    <recommendedName>
        <fullName evidence="11">Fluoride-specific ion channel FluC</fullName>
    </recommendedName>
</protein>
<keyword evidence="8 11" id="KW-0407">Ion channel</keyword>
<keyword evidence="11" id="KW-0915">Sodium</keyword>
<dbReference type="GO" id="GO:0046872">
    <property type="term" value="F:metal ion binding"/>
    <property type="evidence" value="ECO:0007669"/>
    <property type="project" value="UniProtKB-KW"/>
</dbReference>
<proteinExistence type="inferred from homology"/>
<keyword evidence="3" id="KW-0997">Cell inner membrane</keyword>
<dbReference type="AlphaFoldDB" id="A0A5D0JMY0"/>
<dbReference type="GO" id="GO:0062054">
    <property type="term" value="F:fluoride channel activity"/>
    <property type="evidence" value="ECO:0007669"/>
    <property type="project" value="UniProtKB-UniRule"/>
</dbReference>
<evidence type="ECO:0000256" key="5">
    <source>
        <dbReference type="ARBA" id="ARBA00022989"/>
    </source>
</evidence>
<keyword evidence="6 11" id="KW-0406">Ion transport</keyword>
<evidence type="ECO:0000256" key="8">
    <source>
        <dbReference type="ARBA" id="ARBA00023303"/>
    </source>
</evidence>
<dbReference type="Proteomes" id="UP000323930">
    <property type="component" value="Unassembled WGS sequence"/>
</dbReference>
<feature type="transmembrane region" description="Helical" evidence="11">
    <location>
        <begin position="63"/>
        <end position="83"/>
    </location>
</feature>
<evidence type="ECO:0000256" key="4">
    <source>
        <dbReference type="ARBA" id="ARBA00022692"/>
    </source>
</evidence>
<dbReference type="HAMAP" id="MF_00454">
    <property type="entry name" value="FluC"/>
    <property type="match status" value="1"/>
</dbReference>
<keyword evidence="5 11" id="KW-1133">Transmembrane helix</keyword>
<dbReference type="PANTHER" id="PTHR28259:SF1">
    <property type="entry name" value="FLUORIDE EXPORT PROTEIN 1-RELATED"/>
    <property type="match status" value="1"/>
</dbReference>